<feature type="transmembrane region" description="Helical" evidence="1">
    <location>
        <begin position="802"/>
        <end position="826"/>
    </location>
</feature>
<dbReference type="Pfam" id="PF00149">
    <property type="entry name" value="Metallophos"/>
    <property type="match status" value="1"/>
</dbReference>
<comment type="caution">
    <text evidence="3">The sequence shown here is derived from an EMBL/GenBank/DDBJ whole genome shotgun (WGS) entry which is preliminary data.</text>
</comment>
<evidence type="ECO:0000313" key="4">
    <source>
        <dbReference type="Proteomes" id="UP000717585"/>
    </source>
</evidence>
<dbReference type="Proteomes" id="UP000717585">
    <property type="component" value="Unassembled WGS sequence"/>
</dbReference>
<dbReference type="SUPFAM" id="SSF56300">
    <property type="entry name" value="Metallo-dependent phosphatases"/>
    <property type="match status" value="1"/>
</dbReference>
<feature type="domain" description="Calcineurin-like phosphoesterase" evidence="2">
    <location>
        <begin position="99"/>
        <end position="345"/>
    </location>
</feature>
<feature type="transmembrane region" description="Helical" evidence="1">
    <location>
        <begin position="47"/>
        <end position="76"/>
    </location>
</feature>
<evidence type="ECO:0000313" key="3">
    <source>
        <dbReference type="EMBL" id="KAG9392472.1"/>
    </source>
</evidence>
<feature type="transmembrane region" description="Helical" evidence="1">
    <location>
        <begin position="748"/>
        <end position="771"/>
    </location>
</feature>
<dbReference type="GO" id="GO:0016787">
    <property type="term" value="F:hydrolase activity"/>
    <property type="evidence" value="ECO:0007669"/>
    <property type="project" value="InterPro"/>
</dbReference>
<protein>
    <submittedName>
        <fullName evidence="3">Calcineurin-like phosphoesterase</fullName>
    </submittedName>
</protein>
<feature type="transmembrane region" description="Helical" evidence="1">
    <location>
        <begin position="709"/>
        <end position="728"/>
    </location>
</feature>
<sequence length="887" mass="98340">MPPKNGAYLQRENLEAIDIEFDEDDTPLLIQTPTPFNSRGYRLTGTLFTIDFCCLLQFCCILMFFACSFLWAMGFYQAQLSISSTTGIPGTKFDETWWFVQISDVHISSVDAVHQWRARSLSQFIDNVAPVIDPDFVLLTGDLTDSRTGLEGMRTRQWPADWMTYASMVGRQDPLYWIDMRGNHDTYGVDDFTASNNYFCSYSLASTLPGRCEGFVKYHGQYTKLWRKSTRGTLEMNPVDADTSYEVKNRLIDMTFTPDKGSPVRLVGVDAALAPGFVFPFNYFGFLPKDLADSFESMLASTPPETTLLSFAHYPLNFMTSDGTKLSSVMSKYGVDAHLCGHIHPDHIYGRIGGTPNMQLACWKEHNMMRIVAFDHDLMSFTDVPMDTVYDATGVSDFDGLIVHILNPPSASFMSHRDRPLGNIRASSHVRVMIIGLLEPVQVTLTIDGTDTPMTLSDRNGTSMLYTVSWSPETMSGIHHLKVEALAANGVKYTNAEYFSTDGTQASLRADPLHGEATHTVGDGWHTSRHSVELSGVNYAEMLFQYAATMPVSVALTAPLIFAFMFICTGLVIPKAAVACLFLAPRVQPPTRVLSIPFQLWALLSASQASKRILTAPLQPPGDPLFQQYYPTIWDAVKVDTVGAEAREAYFIALSSAVELDFDDLDVRPLPRPYLRPVQQALIKSRVFGRVVQGGVCFLARRHDLPMHVALVMLLMLVGPLVIGPVVGDMWGVAFTFGIVTRRGYTPTYFAALVSALLIFSNFFALTNFLCATSRAVIARAPTAAITTSGPRVSNPLGPGRLLPLLVVQFYGACLILTWAGTALLMIAEWNWLTFAISPAGLLLIAYEMLVVIGRLTRNRGGLWRPWVALPGKVKRRISGRNGPEYF</sequence>
<keyword evidence="1" id="KW-0812">Transmembrane</keyword>
<dbReference type="PANTHER" id="PTHR14795">
    <property type="entry name" value="HELICASE RELATED"/>
    <property type="match status" value="1"/>
</dbReference>
<feature type="transmembrane region" description="Helical" evidence="1">
    <location>
        <begin position="560"/>
        <end position="584"/>
    </location>
</feature>
<dbReference type="Gene3D" id="3.60.21.10">
    <property type="match status" value="1"/>
</dbReference>
<proteinExistence type="predicted"/>
<dbReference type="InterPro" id="IPR004843">
    <property type="entry name" value="Calcineurin-like_PHP"/>
</dbReference>
<evidence type="ECO:0000259" key="2">
    <source>
        <dbReference type="Pfam" id="PF00149"/>
    </source>
</evidence>
<dbReference type="EMBL" id="JAHDYR010000038">
    <property type="protein sequence ID" value="KAG9392472.1"/>
    <property type="molecule type" value="Genomic_DNA"/>
</dbReference>
<keyword evidence="1" id="KW-0472">Membrane</keyword>
<dbReference type="AlphaFoldDB" id="A0A8J6B8Z5"/>
<dbReference type="InterPro" id="IPR029052">
    <property type="entry name" value="Metallo-depent_PP-like"/>
</dbReference>
<gene>
    <name evidence="3" type="ORF">J8273_5464</name>
</gene>
<keyword evidence="4" id="KW-1185">Reference proteome</keyword>
<dbReference type="PANTHER" id="PTHR14795:SF0">
    <property type="entry name" value="TRANSMEMBRANE PROTEIN 62"/>
    <property type="match status" value="1"/>
</dbReference>
<keyword evidence="1" id="KW-1133">Transmembrane helix</keyword>
<dbReference type="OrthoDB" id="27234at2759"/>
<evidence type="ECO:0000256" key="1">
    <source>
        <dbReference type="SAM" id="Phobius"/>
    </source>
</evidence>
<reference evidence="3" key="1">
    <citation type="submission" date="2021-05" db="EMBL/GenBank/DDBJ databases">
        <title>A free-living protist that lacks canonical eukaryotic 1 DNA replication and segregation systems.</title>
        <authorList>
            <person name="Salas-Leiva D.E."/>
            <person name="Tromer E.C."/>
            <person name="Curtis B.A."/>
            <person name="Jerlstrom-Hultqvist J."/>
            <person name="Kolisko M."/>
            <person name="Yi Z."/>
            <person name="Salas-Leiva J.S."/>
            <person name="Gallot-Lavallee L."/>
            <person name="Kops G.J.P.L."/>
            <person name="Archibald J.M."/>
            <person name="Simpson A.G.B."/>
            <person name="Roger A.J."/>
        </authorList>
    </citation>
    <scope>NUCLEOTIDE SEQUENCE</scope>
    <source>
        <strain evidence="3">BICM</strain>
    </source>
</reference>
<feature type="transmembrane region" description="Helical" evidence="1">
    <location>
        <begin position="832"/>
        <end position="853"/>
    </location>
</feature>
<organism evidence="3 4">
    <name type="scientific">Carpediemonas membranifera</name>
    <dbReference type="NCBI Taxonomy" id="201153"/>
    <lineage>
        <taxon>Eukaryota</taxon>
        <taxon>Metamonada</taxon>
        <taxon>Carpediemonas-like organisms</taxon>
        <taxon>Carpediemonas</taxon>
    </lineage>
</organism>
<name>A0A8J6B8Z5_9EUKA</name>
<accession>A0A8J6B8Z5</accession>